<dbReference type="PANTHER" id="PTHR11439:SF500">
    <property type="entry name" value="RNA-DIRECTED DNA POLYMERASE"/>
    <property type="match status" value="1"/>
</dbReference>
<dbReference type="AlphaFoldDB" id="A0A438BQA1"/>
<protein>
    <submittedName>
        <fullName evidence="1">Putative mitochondrial protein</fullName>
    </submittedName>
</protein>
<evidence type="ECO:0000313" key="2">
    <source>
        <dbReference type="Proteomes" id="UP000288805"/>
    </source>
</evidence>
<reference evidence="1 2" key="1">
    <citation type="journal article" date="2018" name="PLoS Genet.">
        <title>Population sequencing reveals clonal diversity and ancestral inbreeding in the grapevine cultivar Chardonnay.</title>
        <authorList>
            <person name="Roach M.J."/>
            <person name="Johnson D.L."/>
            <person name="Bohlmann J."/>
            <person name="van Vuuren H.J."/>
            <person name="Jones S.J."/>
            <person name="Pretorius I.S."/>
            <person name="Schmidt S.A."/>
            <person name="Borneman A.R."/>
        </authorList>
    </citation>
    <scope>NUCLEOTIDE SEQUENCE [LARGE SCALE GENOMIC DNA]</scope>
    <source>
        <strain evidence="2">cv. Chardonnay</strain>
        <tissue evidence="1">Leaf</tissue>
    </source>
</reference>
<proteinExistence type="predicted"/>
<dbReference type="Proteomes" id="UP000288805">
    <property type="component" value="Unassembled WGS sequence"/>
</dbReference>
<comment type="caution">
    <text evidence="1">The sequence shown here is derived from an EMBL/GenBank/DDBJ whole genome shotgun (WGS) entry which is preliminary data.</text>
</comment>
<gene>
    <name evidence="1" type="primary">AtMg00810_73</name>
    <name evidence="1" type="ORF">CK203_104952</name>
</gene>
<dbReference type="PANTHER" id="PTHR11439">
    <property type="entry name" value="GAG-POL-RELATED RETROTRANSPOSON"/>
    <property type="match status" value="1"/>
</dbReference>
<organism evidence="1 2">
    <name type="scientific">Vitis vinifera</name>
    <name type="common">Grape</name>
    <dbReference type="NCBI Taxonomy" id="29760"/>
    <lineage>
        <taxon>Eukaryota</taxon>
        <taxon>Viridiplantae</taxon>
        <taxon>Streptophyta</taxon>
        <taxon>Embryophyta</taxon>
        <taxon>Tracheophyta</taxon>
        <taxon>Spermatophyta</taxon>
        <taxon>Magnoliopsida</taxon>
        <taxon>eudicotyledons</taxon>
        <taxon>Gunneridae</taxon>
        <taxon>Pentapetalae</taxon>
        <taxon>rosids</taxon>
        <taxon>Vitales</taxon>
        <taxon>Vitaceae</taxon>
        <taxon>Viteae</taxon>
        <taxon>Vitis</taxon>
    </lineage>
</organism>
<evidence type="ECO:0000313" key="1">
    <source>
        <dbReference type="EMBL" id="RVW13138.1"/>
    </source>
</evidence>
<dbReference type="EMBL" id="QGNW01002663">
    <property type="protein sequence ID" value="RVW13138.1"/>
    <property type="molecule type" value="Genomic_DNA"/>
</dbReference>
<sequence length="199" mass="22761">MFRSFIDELISNLQLDFAMKDLEQLSYFWVSKFDGDPLLDPSEYHHTVGALQYITLTRPNIAYSVNQLCQTYASPNYSSLDSSPSVSTLFEKYSGLGLLYKPGSFAINAYCDSDWAGDPDDRHSTCGLWRWTIIFVREKVAHRDIILEHISTSIQPANIFTKGHTADRFCFLCDKLAIYDLPTSLRETVSDKDNRSEFI</sequence>
<accession>A0A438BQA1</accession>
<name>A0A438BQA1_VITVI</name>